<dbReference type="Proteomes" id="UP000241190">
    <property type="component" value="Unassembled WGS sequence"/>
</dbReference>
<keyword evidence="2" id="KW-1185">Reference proteome</keyword>
<organism evidence="1 2">
    <name type="scientific">Photobacterium iliopiscarium</name>
    <dbReference type="NCBI Taxonomy" id="56192"/>
    <lineage>
        <taxon>Bacteria</taxon>
        <taxon>Pseudomonadati</taxon>
        <taxon>Pseudomonadota</taxon>
        <taxon>Gammaproteobacteria</taxon>
        <taxon>Vibrionales</taxon>
        <taxon>Vibrionaceae</taxon>
        <taxon>Photobacterium</taxon>
    </lineage>
</organism>
<name>A0ABX5GTD2_9GAMM</name>
<reference evidence="1 2" key="1">
    <citation type="submission" date="2018-03" db="EMBL/GenBank/DDBJ databases">
        <title>Whole genome sequencing of Histamine producing bacteria.</title>
        <authorList>
            <person name="Butler K."/>
        </authorList>
    </citation>
    <scope>NUCLEOTIDE SEQUENCE [LARGE SCALE GENOMIC DNA]</scope>
    <source>
        <strain evidence="1 2">ATCC 51761</strain>
    </source>
</reference>
<sequence>MAQAQQQATTPSAQESLANIHALFGSQSSAGLIYDNLPVNIRTTICFSARLTKEHPSMKLAEMDDFAIAKVQRAINELADALKLLAHRPLKDFK</sequence>
<proteinExistence type="predicted"/>
<protein>
    <submittedName>
        <fullName evidence="1">Uncharacterized protein</fullName>
    </submittedName>
</protein>
<evidence type="ECO:0000313" key="1">
    <source>
        <dbReference type="EMBL" id="PSW98049.1"/>
    </source>
</evidence>
<comment type="caution">
    <text evidence="1">The sequence shown here is derived from an EMBL/GenBank/DDBJ whole genome shotgun (WGS) entry which is preliminary data.</text>
</comment>
<gene>
    <name evidence="1" type="ORF">C9J52_08960</name>
</gene>
<dbReference type="RefSeq" id="WP_045035729.1">
    <property type="nucleotide sequence ID" value="NZ_JZSR01000003.1"/>
</dbReference>
<accession>A0ABX5GTD2</accession>
<evidence type="ECO:0000313" key="2">
    <source>
        <dbReference type="Proteomes" id="UP000241190"/>
    </source>
</evidence>
<dbReference type="EMBL" id="PYOP01000011">
    <property type="protein sequence ID" value="PSW98049.1"/>
    <property type="molecule type" value="Genomic_DNA"/>
</dbReference>